<proteinExistence type="predicted"/>
<dbReference type="Proteomes" id="UP000028702">
    <property type="component" value="Unassembled WGS sequence"/>
</dbReference>
<accession>A0A081BDH1</accession>
<dbReference type="eggNOG" id="COG0625">
    <property type="taxonomic scope" value="Bacteria"/>
</dbReference>
<dbReference type="AlphaFoldDB" id="A0A081BDH1"/>
<evidence type="ECO:0000313" key="3">
    <source>
        <dbReference type="Proteomes" id="UP000028702"/>
    </source>
</evidence>
<dbReference type="InterPro" id="IPR004045">
    <property type="entry name" value="Glutathione_S-Trfase_N"/>
</dbReference>
<dbReference type="CDD" id="cd00299">
    <property type="entry name" value="GST_C_family"/>
    <property type="match status" value="1"/>
</dbReference>
<evidence type="ECO:0000259" key="1">
    <source>
        <dbReference type="Pfam" id="PF13417"/>
    </source>
</evidence>
<gene>
    <name evidence="2" type="ORF">M2A_2588</name>
</gene>
<dbReference type="SUPFAM" id="SSF52833">
    <property type="entry name" value="Thioredoxin-like"/>
    <property type="match status" value="1"/>
</dbReference>
<dbReference type="RefSeq" id="WP_045448299.1">
    <property type="nucleotide sequence ID" value="NZ_BBIO01000014.1"/>
</dbReference>
<dbReference type="Pfam" id="PF13410">
    <property type="entry name" value="GST_C_2"/>
    <property type="match status" value="1"/>
</dbReference>
<keyword evidence="3" id="KW-1185">Reference proteome</keyword>
<dbReference type="Gene3D" id="1.20.1050.10">
    <property type="match status" value="1"/>
</dbReference>
<protein>
    <submittedName>
        <fullName evidence="2">Conserved protein</fullName>
    </submittedName>
</protein>
<dbReference type="STRING" id="1333998.M2A_2588"/>
<dbReference type="EMBL" id="BBIO01000014">
    <property type="protein sequence ID" value="GAK46089.1"/>
    <property type="molecule type" value="Genomic_DNA"/>
</dbReference>
<dbReference type="InterPro" id="IPR036249">
    <property type="entry name" value="Thioredoxin-like_sf"/>
</dbReference>
<dbReference type="InterPro" id="IPR036282">
    <property type="entry name" value="Glutathione-S-Trfase_C_sf"/>
</dbReference>
<dbReference type="Gene3D" id="3.40.30.10">
    <property type="entry name" value="Glutaredoxin"/>
    <property type="match status" value="1"/>
</dbReference>
<organism evidence="2 3">
    <name type="scientific">Tepidicaulis marinus</name>
    <dbReference type="NCBI Taxonomy" id="1333998"/>
    <lineage>
        <taxon>Bacteria</taxon>
        <taxon>Pseudomonadati</taxon>
        <taxon>Pseudomonadota</taxon>
        <taxon>Alphaproteobacteria</taxon>
        <taxon>Hyphomicrobiales</taxon>
        <taxon>Parvibaculaceae</taxon>
        <taxon>Tepidicaulis</taxon>
    </lineage>
</organism>
<reference evidence="2 3" key="1">
    <citation type="submission" date="2014-07" db="EMBL/GenBank/DDBJ databases">
        <title>Tepidicaulis marinum gen. nov., sp. nov., a novel marine bacterium denitrifying nitrate to nitrous oxide strictly under microaerobic conditions.</title>
        <authorList>
            <person name="Takeuchi M."/>
            <person name="Yamagishi T."/>
            <person name="Kamagata Y."/>
            <person name="Oshima K."/>
            <person name="Hattori M."/>
            <person name="Katayama T."/>
            <person name="Hanada S."/>
            <person name="Tamaki H."/>
            <person name="Marumo K."/>
            <person name="Maeda H."/>
            <person name="Nedachi M."/>
            <person name="Iwasaki W."/>
            <person name="Suwa Y."/>
            <person name="Sakata S."/>
        </authorList>
    </citation>
    <scope>NUCLEOTIDE SEQUENCE [LARGE SCALE GENOMIC DNA]</scope>
    <source>
        <strain evidence="2 3">MA2</strain>
    </source>
</reference>
<evidence type="ECO:0000313" key="2">
    <source>
        <dbReference type="EMBL" id="GAK46089.1"/>
    </source>
</evidence>
<feature type="domain" description="GST N-terminal" evidence="1">
    <location>
        <begin position="7"/>
        <end position="76"/>
    </location>
</feature>
<dbReference type="SUPFAM" id="SSF47616">
    <property type="entry name" value="GST C-terminal domain-like"/>
    <property type="match status" value="1"/>
</dbReference>
<name>A0A081BDH1_9HYPH</name>
<sequence>MTKFRFYGMPHSLYSGKARSYLIKQHVDFEELTAGHPRYGEKIMPAIHRWIIPVLETPDGEIVQDGTDIIDWFEKRGLARHSAYPESPRQRITSLIFEMFGGEGMVRPAMHYRWNFDETNLDFIEDQFGLFAMPSAPREKRLEIIRKSTGRMRAAAVMFGVVPETIPIIEEAYEELMGELNAHFSQTPYLLGGAPTIGDYGLIASLFAHLGRDPYPAQMMKRRAPALFRWTERMNAWGADMSEFLDYPEELLPGDEIPATLKTLLKRVASDYLPEIRAFTAFTNGWLAENPDLPANAPVGGEKLVRAIGKCSFEWRGKTFDVGVMPYRFYLLQRIQDAFNALADEDRKSVSALLEETGLSEIMTLRSNRRVGRKDNIEIWEG</sequence>
<dbReference type="Pfam" id="PF13417">
    <property type="entry name" value="GST_N_3"/>
    <property type="match status" value="1"/>
</dbReference>
<comment type="caution">
    <text evidence="2">The sequence shown here is derived from an EMBL/GenBank/DDBJ whole genome shotgun (WGS) entry which is preliminary data.</text>
</comment>